<dbReference type="EMBL" id="JANHOG010001039">
    <property type="protein sequence ID" value="KAJ3545934.1"/>
    <property type="molecule type" value="Genomic_DNA"/>
</dbReference>
<evidence type="ECO:0000313" key="1">
    <source>
        <dbReference type="EMBL" id="KAJ3545934.1"/>
    </source>
</evidence>
<organism evidence="1 2">
    <name type="scientific">Phlebia brevispora</name>
    <dbReference type="NCBI Taxonomy" id="194682"/>
    <lineage>
        <taxon>Eukaryota</taxon>
        <taxon>Fungi</taxon>
        <taxon>Dikarya</taxon>
        <taxon>Basidiomycota</taxon>
        <taxon>Agaricomycotina</taxon>
        <taxon>Agaricomycetes</taxon>
        <taxon>Polyporales</taxon>
        <taxon>Meruliaceae</taxon>
        <taxon>Phlebia</taxon>
    </lineage>
</organism>
<comment type="caution">
    <text evidence="1">The sequence shown here is derived from an EMBL/GenBank/DDBJ whole genome shotgun (WGS) entry which is preliminary data.</text>
</comment>
<proteinExistence type="predicted"/>
<reference evidence="1" key="1">
    <citation type="submission" date="2022-07" db="EMBL/GenBank/DDBJ databases">
        <title>Genome Sequence of Phlebia brevispora.</title>
        <authorList>
            <person name="Buettner E."/>
        </authorList>
    </citation>
    <scope>NUCLEOTIDE SEQUENCE</scope>
    <source>
        <strain evidence="1">MPL23</strain>
    </source>
</reference>
<keyword evidence="2" id="KW-1185">Reference proteome</keyword>
<name>A0ACC1ST18_9APHY</name>
<gene>
    <name evidence="1" type="ORF">NM688_g5568</name>
</gene>
<dbReference type="Proteomes" id="UP001148662">
    <property type="component" value="Unassembled WGS sequence"/>
</dbReference>
<protein>
    <submittedName>
        <fullName evidence="1">Uncharacterized protein</fullName>
    </submittedName>
</protein>
<sequence>MRVDKANGPVDLIDEIINFLTIISQAPQDEAENPLGDPYIALPPRRPCSHGCSRELSMSNKEKEPAIPSVMSLLTSLTSSSSSRSQSQPRHTSHTILTVQESLSLHVPKQASIPKAAGTVAR</sequence>
<accession>A0ACC1ST18</accession>
<evidence type="ECO:0000313" key="2">
    <source>
        <dbReference type="Proteomes" id="UP001148662"/>
    </source>
</evidence>